<comment type="caution">
    <text evidence="1">The sequence shown here is derived from an EMBL/GenBank/DDBJ whole genome shotgun (WGS) entry which is preliminary data.</text>
</comment>
<dbReference type="AlphaFoldDB" id="A0A644XWG4"/>
<accession>A0A644XWG4</accession>
<organism evidence="1">
    <name type="scientific">bioreactor metagenome</name>
    <dbReference type="NCBI Taxonomy" id="1076179"/>
    <lineage>
        <taxon>unclassified sequences</taxon>
        <taxon>metagenomes</taxon>
        <taxon>ecological metagenomes</taxon>
    </lineage>
</organism>
<sequence length="63" mass="6808">MGLYDMFNNGQTQPCATVFTAAAFVGAEKPFENPGQVFLLDADAVVGHFNQIVFIHIESLDGC</sequence>
<gene>
    <name evidence="1" type="ORF">SDC9_67013</name>
</gene>
<reference evidence="1" key="1">
    <citation type="submission" date="2019-08" db="EMBL/GenBank/DDBJ databases">
        <authorList>
            <person name="Kucharzyk K."/>
            <person name="Murdoch R.W."/>
            <person name="Higgins S."/>
            <person name="Loffler F."/>
        </authorList>
    </citation>
    <scope>NUCLEOTIDE SEQUENCE</scope>
</reference>
<protein>
    <submittedName>
        <fullName evidence="1">Uncharacterized protein</fullName>
    </submittedName>
</protein>
<dbReference type="EMBL" id="VSSQ01003415">
    <property type="protein sequence ID" value="MPM20582.1"/>
    <property type="molecule type" value="Genomic_DNA"/>
</dbReference>
<proteinExistence type="predicted"/>
<name>A0A644XWG4_9ZZZZ</name>
<evidence type="ECO:0000313" key="1">
    <source>
        <dbReference type="EMBL" id="MPM20582.1"/>
    </source>
</evidence>